<evidence type="ECO:0000313" key="4">
    <source>
        <dbReference type="Proteomes" id="UP000603453"/>
    </source>
</evidence>
<organism evidence="3 4">
    <name type="scientific">Mucor saturninus</name>
    <dbReference type="NCBI Taxonomy" id="64648"/>
    <lineage>
        <taxon>Eukaryota</taxon>
        <taxon>Fungi</taxon>
        <taxon>Fungi incertae sedis</taxon>
        <taxon>Mucoromycota</taxon>
        <taxon>Mucoromycotina</taxon>
        <taxon>Mucoromycetes</taxon>
        <taxon>Mucorales</taxon>
        <taxon>Mucorineae</taxon>
        <taxon>Mucoraceae</taxon>
        <taxon>Mucor</taxon>
    </lineage>
</organism>
<keyword evidence="2" id="KW-0560">Oxidoreductase</keyword>
<evidence type="ECO:0000313" key="3">
    <source>
        <dbReference type="EMBL" id="KAG2208922.1"/>
    </source>
</evidence>
<dbReference type="InterPro" id="IPR036291">
    <property type="entry name" value="NAD(P)-bd_dom_sf"/>
</dbReference>
<keyword evidence="4" id="KW-1185">Reference proteome</keyword>
<proteinExistence type="inferred from homology"/>
<evidence type="ECO:0000256" key="2">
    <source>
        <dbReference type="ARBA" id="ARBA00023002"/>
    </source>
</evidence>
<reference evidence="3" key="1">
    <citation type="submission" date="2020-12" db="EMBL/GenBank/DDBJ databases">
        <title>Metabolic potential, ecology and presence of endohyphal bacteria is reflected in genomic diversity of Mucoromycotina.</title>
        <authorList>
            <person name="Muszewska A."/>
            <person name="Okrasinska A."/>
            <person name="Steczkiewicz K."/>
            <person name="Drgas O."/>
            <person name="Orlowska M."/>
            <person name="Perlinska-Lenart U."/>
            <person name="Aleksandrzak-Piekarczyk T."/>
            <person name="Szatraj K."/>
            <person name="Zielenkiewicz U."/>
            <person name="Pilsyk S."/>
            <person name="Malc E."/>
            <person name="Mieczkowski P."/>
            <person name="Kruszewska J.S."/>
            <person name="Biernat P."/>
            <person name="Pawlowska J."/>
        </authorList>
    </citation>
    <scope>NUCLEOTIDE SEQUENCE</scope>
    <source>
        <strain evidence="3">WA0000017839</strain>
    </source>
</reference>
<dbReference type="SUPFAM" id="SSF51735">
    <property type="entry name" value="NAD(P)-binding Rossmann-fold domains"/>
    <property type="match status" value="1"/>
</dbReference>
<dbReference type="OrthoDB" id="191139at2759"/>
<comment type="caution">
    <text evidence="3">The sequence shown here is derived from an EMBL/GenBank/DDBJ whole genome shotgun (WGS) entry which is preliminary data.</text>
</comment>
<sequence length="388" mass="43139">MFLLLVSFSISFGAYFLREKLKQLNLAASQLQQSSHADGFLEAVNLDIHQWTWVPTFLKVYFIGVVETIYITLCQRGLFKSSSTRSMNESHVDTLALGSKNDGSIAVITGGDSGIGLEICRGLLDAGFHVIIGTHSVKSCEAVIDSLQKATSSDKISSIQLDLTNYQSVRDFVDQIQLKVPKKNIQLLINNAGIMNTDYKITDDGFESQCQTNFLSPMLLTRLLLPYISPKSGRVLFASSSTLYTVKDLDLSVPLKKYGLNGLDHYAYSKSCIAQLVPRLAKTTPVKIYGKTTRYVTYHPGTVRTKLFSTTTVFNLPLVSRIFHYIMLSPKEGCRTPLFLCLSKDVGDSGTYWANENQQTLPSVSVNGIVNNNEALWIDTMQKINLKK</sequence>
<dbReference type="GO" id="GO:0016491">
    <property type="term" value="F:oxidoreductase activity"/>
    <property type="evidence" value="ECO:0007669"/>
    <property type="project" value="UniProtKB-KW"/>
</dbReference>
<dbReference type="PANTHER" id="PTHR24320">
    <property type="entry name" value="RETINOL DEHYDROGENASE"/>
    <property type="match status" value="1"/>
</dbReference>
<accession>A0A8H7RDE1</accession>
<dbReference type="InterPro" id="IPR002347">
    <property type="entry name" value="SDR_fam"/>
</dbReference>
<comment type="similarity">
    <text evidence="1">Belongs to the short-chain dehydrogenases/reductases (SDR) family.</text>
</comment>
<protein>
    <submittedName>
        <fullName evidence="3">Uncharacterized protein</fullName>
    </submittedName>
</protein>
<dbReference type="PRINTS" id="PR00081">
    <property type="entry name" value="GDHRDH"/>
</dbReference>
<gene>
    <name evidence="3" type="ORF">INT47_011062</name>
</gene>
<dbReference type="Gene3D" id="3.40.50.720">
    <property type="entry name" value="NAD(P)-binding Rossmann-like Domain"/>
    <property type="match status" value="1"/>
</dbReference>
<evidence type="ECO:0000256" key="1">
    <source>
        <dbReference type="ARBA" id="ARBA00006484"/>
    </source>
</evidence>
<name>A0A8H7RDE1_9FUNG</name>
<dbReference type="PANTHER" id="PTHR24320:SF226">
    <property type="entry name" value="RETINOL DEHYDROGENASE 11"/>
    <property type="match status" value="1"/>
</dbReference>
<dbReference type="Proteomes" id="UP000603453">
    <property type="component" value="Unassembled WGS sequence"/>
</dbReference>
<dbReference type="AlphaFoldDB" id="A0A8H7RDE1"/>
<dbReference type="EMBL" id="JAEPRD010000017">
    <property type="protein sequence ID" value="KAG2208922.1"/>
    <property type="molecule type" value="Genomic_DNA"/>
</dbReference>
<dbReference type="Pfam" id="PF00106">
    <property type="entry name" value="adh_short"/>
    <property type="match status" value="1"/>
</dbReference>